<gene>
    <name evidence="8" type="ORF">HBE96_24620</name>
</gene>
<evidence type="ECO:0000256" key="2">
    <source>
        <dbReference type="ARBA" id="ARBA00009130"/>
    </source>
</evidence>
<dbReference type="InterPro" id="IPR050260">
    <property type="entry name" value="FAD-bd_OxRdtase"/>
</dbReference>
<dbReference type="SUPFAM" id="SSF64307">
    <property type="entry name" value="SirA-like"/>
    <property type="match status" value="1"/>
</dbReference>
<dbReference type="PRINTS" id="PR00368">
    <property type="entry name" value="FADPNR"/>
</dbReference>
<proteinExistence type="inferred from homology"/>
<accession>A0A7Y0ELQ7</accession>
<dbReference type="GO" id="GO:0016491">
    <property type="term" value="F:oxidoreductase activity"/>
    <property type="evidence" value="ECO:0007669"/>
    <property type="project" value="UniProtKB-KW"/>
</dbReference>
<dbReference type="SUPFAM" id="SSF52821">
    <property type="entry name" value="Rhodanese/Cell cycle control phosphatase"/>
    <property type="match status" value="1"/>
</dbReference>
<dbReference type="Pfam" id="PF07992">
    <property type="entry name" value="Pyr_redox_2"/>
    <property type="match status" value="1"/>
</dbReference>
<dbReference type="SMART" id="SM00450">
    <property type="entry name" value="RHOD"/>
    <property type="match status" value="1"/>
</dbReference>
<evidence type="ECO:0000256" key="4">
    <source>
        <dbReference type="ARBA" id="ARBA00022827"/>
    </source>
</evidence>
<dbReference type="Gene3D" id="3.40.1260.10">
    <property type="entry name" value="DsrEFH-like"/>
    <property type="match status" value="1"/>
</dbReference>
<dbReference type="PRINTS" id="PR00411">
    <property type="entry name" value="PNDRDTASEI"/>
</dbReference>
<dbReference type="PROSITE" id="PS50206">
    <property type="entry name" value="RHODANESE_3"/>
    <property type="match status" value="1"/>
</dbReference>
<dbReference type="SUPFAM" id="SSF55424">
    <property type="entry name" value="FAD/NAD-linked reductases, dimerisation (C-terminal) domain"/>
    <property type="match status" value="1"/>
</dbReference>
<dbReference type="Pfam" id="PF00581">
    <property type="entry name" value="Rhodanese"/>
    <property type="match status" value="1"/>
</dbReference>
<dbReference type="PANTHER" id="PTHR43429:SF1">
    <property type="entry name" value="NAD(P)H SULFUR OXIDOREDUCTASE (COA-DEPENDENT)"/>
    <property type="match status" value="1"/>
</dbReference>
<dbReference type="SUPFAM" id="SSF51905">
    <property type="entry name" value="FAD/NAD(P)-binding domain"/>
    <property type="match status" value="1"/>
</dbReference>
<organism evidence="8 9">
    <name type="scientific">Clostridium muellerianum</name>
    <dbReference type="NCBI Taxonomy" id="2716538"/>
    <lineage>
        <taxon>Bacteria</taxon>
        <taxon>Bacillati</taxon>
        <taxon>Bacillota</taxon>
        <taxon>Clostridia</taxon>
        <taxon>Eubacteriales</taxon>
        <taxon>Clostridiaceae</taxon>
        <taxon>Clostridium</taxon>
    </lineage>
</organism>
<dbReference type="PANTHER" id="PTHR43429">
    <property type="entry name" value="PYRIDINE NUCLEOTIDE-DISULFIDE OXIDOREDUCTASE DOMAIN-CONTAINING"/>
    <property type="match status" value="1"/>
</dbReference>
<dbReference type="InterPro" id="IPR032836">
    <property type="entry name" value="DsrE2-like"/>
</dbReference>
<dbReference type="SUPFAM" id="SSF75169">
    <property type="entry name" value="DsrEFH-like"/>
    <property type="match status" value="1"/>
</dbReference>
<dbReference type="CDD" id="cd01524">
    <property type="entry name" value="RHOD_Pyr_redox"/>
    <property type="match status" value="1"/>
</dbReference>
<dbReference type="AlphaFoldDB" id="A0A7Y0ELQ7"/>
<dbReference type="InterPro" id="IPR001455">
    <property type="entry name" value="TusA-like"/>
</dbReference>
<evidence type="ECO:0000259" key="7">
    <source>
        <dbReference type="PROSITE" id="PS50206"/>
    </source>
</evidence>
<dbReference type="EMBL" id="JABBNI010000066">
    <property type="protein sequence ID" value="NMM65765.1"/>
    <property type="molecule type" value="Genomic_DNA"/>
</dbReference>
<keyword evidence="5" id="KW-0560">Oxidoreductase</keyword>
<dbReference type="InterPro" id="IPR036868">
    <property type="entry name" value="TusA-like_sf"/>
</dbReference>
<dbReference type="Gene3D" id="3.50.50.60">
    <property type="entry name" value="FAD/NAD(P)-binding domain"/>
    <property type="match status" value="2"/>
</dbReference>
<evidence type="ECO:0000256" key="1">
    <source>
        <dbReference type="ARBA" id="ARBA00001974"/>
    </source>
</evidence>
<comment type="caution">
    <text evidence="8">The sequence shown here is derived from an EMBL/GenBank/DDBJ whole genome shotgun (WGS) entry which is preliminary data.</text>
</comment>
<dbReference type="PROSITE" id="PS01148">
    <property type="entry name" value="UPF0033"/>
    <property type="match status" value="1"/>
</dbReference>
<dbReference type="InterPro" id="IPR027396">
    <property type="entry name" value="DsrEFH-like"/>
</dbReference>
<dbReference type="Gene3D" id="3.40.250.10">
    <property type="entry name" value="Rhodanese-like domain"/>
    <property type="match status" value="1"/>
</dbReference>
<dbReference type="Proteomes" id="UP000537131">
    <property type="component" value="Unassembled WGS sequence"/>
</dbReference>
<keyword evidence="3" id="KW-0285">Flavoprotein</keyword>
<dbReference type="Gene3D" id="3.30.110.40">
    <property type="entry name" value="TusA-like domain"/>
    <property type="match status" value="1"/>
</dbReference>
<evidence type="ECO:0000256" key="6">
    <source>
        <dbReference type="ARBA" id="ARBA00023284"/>
    </source>
</evidence>
<dbReference type="InterPro" id="IPR004099">
    <property type="entry name" value="Pyr_nucl-diS_OxRdtase_dimer"/>
</dbReference>
<feature type="domain" description="Rhodanese" evidence="7">
    <location>
        <begin position="463"/>
        <end position="550"/>
    </location>
</feature>
<protein>
    <submittedName>
        <fullName evidence="8">FAD-dependent oxidoreductase</fullName>
    </submittedName>
</protein>
<dbReference type="RefSeq" id="WP_169300353.1">
    <property type="nucleotide sequence ID" value="NZ_JABBNI010000066.1"/>
</dbReference>
<keyword evidence="6" id="KW-0676">Redox-active center</keyword>
<keyword evidence="9" id="KW-1185">Reference proteome</keyword>
<evidence type="ECO:0000313" key="9">
    <source>
        <dbReference type="Proteomes" id="UP000537131"/>
    </source>
</evidence>
<dbReference type="InterPro" id="IPR001763">
    <property type="entry name" value="Rhodanese-like_dom"/>
</dbReference>
<reference evidence="8 9" key="1">
    <citation type="submission" date="2020-06" db="EMBL/GenBank/DDBJ databases">
        <title>Complete Genome Sequence of Clostridium muelleri sp. nov. P21T, an Acid-Alcohol Producing Acetogen Isolated from Old Hay.</title>
        <authorList>
            <person name="Duncan K.E."/>
            <person name="Tanner R.S."/>
        </authorList>
    </citation>
    <scope>NUCLEOTIDE SEQUENCE [LARGE SCALE GENOMIC DNA]</scope>
    <source>
        <strain evidence="8 9">P21</strain>
    </source>
</reference>
<dbReference type="Pfam" id="PF01206">
    <property type="entry name" value="TusA"/>
    <property type="match status" value="1"/>
</dbReference>
<evidence type="ECO:0000313" key="8">
    <source>
        <dbReference type="EMBL" id="NMM65765.1"/>
    </source>
</evidence>
<sequence length="839" mass="91909">MKKILIVGGVAGGASAAARLRRLDENAEIVLFEKGEYISFANCGLPYYTGETIQKREKLLVQTPEAMKASFNIDVRVNSEVITVDTKNKKVKVNSKDKGKYEENYDHLILSPGASPIKPPIPGIQSDKIFTLRNIPDTDRIKAYVDKGNIENAVVIGGGYIGVEMAENLKERGLNVALVEAAPHILAPFDSEMVTFAEKELEDNGVGIVLNDGVKEFKEEGTGLNVILNSGKALYADMVIFAAGVKPDTEFLKESGIEFGPKGHIIVNNKMETNIEGVYAVGDAIEIVDFVNGSKTAIALAGPANKQGRIAADNICGLNSIYKGTMGTAIIKVFGLTGSSTGNNERTLKSKNIPYKVIYLHPNSSAGYYPGAAPMTIKLIFNNEGKILGAQAFGYVGVDKRIDDIAVTMRLQGTIYDLEELELAYAPPYSSAKDPVNMAGFIAENVLSGKSEVIFPEDIDNRDKDKTQLVDVRTELEYSNGNIEGSINISSVDIRARMNELDKNKEILIYCQVGLRGYIVSRILKANGFKVKNLTGGYKTYTMSKFKPRDVVMNKKGEDGFMDLRGREASVSLESNLNEYKEVDEAYKKGYFDKNLDACGLCCPGPLMRVNADIQNMKEGEVLKVTASDQGFYVDIKSWCERTDNELVSREKDKGNIIAFIRKGNKSKVTQNNGSVNACTTQQKDNKTLVVFSGDLDKALASFIIANGAAAMGKKVTMFFTFWGLNILRKHEKVSVSKGFMDSMFGFMMPRGAKRLKLSKMNMLGMGTKMMQMVMKNKNVSSLDELIKSAIDSGIEIVACQMSMDVMGLKQEELIDGVKIGGVGYYLGEAEDSNVNLFI</sequence>
<comment type="cofactor">
    <cofactor evidence="1">
        <name>FAD</name>
        <dbReference type="ChEBI" id="CHEBI:57692"/>
    </cofactor>
</comment>
<keyword evidence="4" id="KW-0274">FAD</keyword>
<dbReference type="InterPro" id="IPR023753">
    <property type="entry name" value="FAD/NAD-binding_dom"/>
</dbReference>
<evidence type="ECO:0000256" key="3">
    <source>
        <dbReference type="ARBA" id="ARBA00022630"/>
    </source>
</evidence>
<name>A0A7Y0ELQ7_9CLOT</name>
<comment type="similarity">
    <text evidence="2">Belongs to the class-III pyridine nucleotide-disulfide oxidoreductase family.</text>
</comment>
<dbReference type="InterPro" id="IPR016156">
    <property type="entry name" value="FAD/NAD-linked_Rdtase_dimer_sf"/>
</dbReference>
<evidence type="ECO:0000256" key="5">
    <source>
        <dbReference type="ARBA" id="ARBA00023002"/>
    </source>
</evidence>
<dbReference type="Pfam" id="PF02852">
    <property type="entry name" value="Pyr_redox_dim"/>
    <property type="match status" value="1"/>
</dbReference>
<dbReference type="Pfam" id="PF13686">
    <property type="entry name" value="DrsE_2"/>
    <property type="match status" value="1"/>
</dbReference>
<dbReference type="InterPro" id="IPR036873">
    <property type="entry name" value="Rhodanese-like_dom_sf"/>
</dbReference>
<dbReference type="InterPro" id="IPR036188">
    <property type="entry name" value="FAD/NAD-bd_sf"/>
</dbReference>